<dbReference type="SUPFAM" id="SSF51430">
    <property type="entry name" value="NAD(P)-linked oxidoreductase"/>
    <property type="match status" value="1"/>
</dbReference>
<feature type="domain" description="NADP-dependent oxidoreductase" evidence="2">
    <location>
        <begin position="46"/>
        <end position="344"/>
    </location>
</feature>
<comment type="caution">
    <text evidence="3">The sequence shown here is derived from an EMBL/GenBank/DDBJ whole genome shotgun (WGS) entry which is preliminary data.</text>
</comment>
<dbReference type="InterPro" id="IPR050791">
    <property type="entry name" value="Aldo-Keto_reductase"/>
</dbReference>
<protein>
    <submittedName>
        <fullName evidence="3">Aryl-alcohol dehydrogenase-like predicted oxidoreductase</fullName>
    </submittedName>
</protein>
<dbReference type="Pfam" id="PF00248">
    <property type="entry name" value="Aldo_ket_red"/>
    <property type="match status" value="1"/>
</dbReference>
<dbReference type="InterPro" id="IPR023210">
    <property type="entry name" value="NADP_OxRdtase_dom"/>
</dbReference>
<keyword evidence="1" id="KW-0560">Oxidoreductase</keyword>
<name>A0ABS4PDR2_9GAMM</name>
<evidence type="ECO:0000256" key="1">
    <source>
        <dbReference type="ARBA" id="ARBA00023002"/>
    </source>
</evidence>
<dbReference type="EMBL" id="JAGGMQ010000001">
    <property type="protein sequence ID" value="MBP2170776.1"/>
    <property type="molecule type" value="Genomic_DNA"/>
</dbReference>
<keyword evidence="4" id="KW-1185">Reference proteome</keyword>
<sequence>MAQAYFSIQIRQVAGYLKFSDLSINYRAMLMNTRYLGNARLKVSALGLGCMGFTQSYPPYISDDEAIKVIRLAFEMGVTLFDTAEVYGPCTNELLLGKALAPFRDDVVIATKFGFDLSQGNDADGPNGRAIGLSSRPESIRKAVEGSLQRLGTDHIDLYYQHRVDPAVPIEDVAGTLGDLITEGKVIHWGLSEASEETIRRAHAVQPLAAVQSEYSMWYRQPEEKILPALRELGIGFVPFSPLGKAILTGRFDAKATFDASDFRSQIARFSPDNLRQNLQLVDYLKLLAVKKNSPPAQIALSWLLAQYDGIVPIPGTKQIGRLKENLASTDVELTTDELADIRNTLNRLDIVGERYPESQEKLTQK</sequence>
<evidence type="ECO:0000313" key="3">
    <source>
        <dbReference type="EMBL" id="MBP2170776.1"/>
    </source>
</evidence>
<reference evidence="4" key="2">
    <citation type="submission" date="2023-07" db="EMBL/GenBank/DDBJ databases">
        <title>Genome mining of underrepresented organisms for secondary metabolites.</title>
        <authorList>
            <person name="D'Agostino P.M."/>
        </authorList>
    </citation>
    <scope>NUCLEOTIDE SEQUENCE [LARGE SCALE GENOMIC DNA]</scope>
    <source>
        <strain evidence="4">WS4403</strain>
    </source>
</reference>
<dbReference type="CDD" id="cd19078">
    <property type="entry name" value="AKR_AKR13C1_2"/>
    <property type="match status" value="1"/>
</dbReference>
<evidence type="ECO:0000313" key="4">
    <source>
        <dbReference type="Proteomes" id="UP001195624"/>
    </source>
</evidence>
<dbReference type="PANTHER" id="PTHR43625:SF77">
    <property type="entry name" value="ALDO-KETO REDUCTASE"/>
    <property type="match status" value="1"/>
</dbReference>
<proteinExistence type="predicted"/>
<dbReference type="Proteomes" id="UP001195624">
    <property type="component" value="Unassembled WGS sequence"/>
</dbReference>
<dbReference type="PANTHER" id="PTHR43625">
    <property type="entry name" value="AFLATOXIN B1 ALDEHYDE REDUCTASE"/>
    <property type="match status" value="1"/>
</dbReference>
<accession>A0ABS4PDR2</accession>
<gene>
    <name evidence="3" type="ORF">J2125_003968</name>
</gene>
<evidence type="ECO:0000259" key="2">
    <source>
        <dbReference type="Pfam" id="PF00248"/>
    </source>
</evidence>
<dbReference type="InterPro" id="IPR036812">
    <property type="entry name" value="NAD(P)_OxRdtase_dom_sf"/>
</dbReference>
<dbReference type="Gene3D" id="3.20.20.100">
    <property type="entry name" value="NADP-dependent oxidoreductase domain"/>
    <property type="match status" value="1"/>
</dbReference>
<reference evidence="3 4" key="1">
    <citation type="submission" date="2021-03" db="EMBL/GenBank/DDBJ databases">
        <authorList>
            <person name="D'Agostino P."/>
            <person name="Huntemann M."/>
            <person name="Clum A."/>
            <person name="Spunde A."/>
            <person name="Palaniappan K."/>
            <person name="Ritter S."/>
            <person name="Mikhailova N."/>
            <person name="Chen I.-M."/>
            <person name="Stamatis D."/>
            <person name="Reddy T."/>
            <person name="O'Malley R."/>
            <person name="Daum C."/>
            <person name="Shapiro N."/>
            <person name="Ivanova N."/>
            <person name="Kyrpides N."/>
            <person name="Woyke T."/>
        </authorList>
    </citation>
    <scope>NUCLEOTIDE SEQUENCE [LARGE SCALE GENOMIC DNA]</scope>
    <source>
        <strain evidence="3 4">WS4403</strain>
    </source>
</reference>
<organism evidence="3 4">
    <name type="scientific">Winslowiella toletana</name>
    <dbReference type="NCBI Taxonomy" id="92490"/>
    <lineage>
        <taxon>Bacteria</taxon>
        <taxon>Pseudomonadati</taxon>
        <taxon>Pseudomonadota</taxon>
        <taxon>Gammaproteobacteria</taxon>
        <taxon>Enterobacterales</taxon>
        <taxon>Erwiniaceae</taxon>
        <taxon>Winslowiella</taxon>
    </lineage>
</organism>